<comment type="similarity">
    <text evidence="2">Belongs to the bacterial solute-binding protein 2 family.</text>
</comment>
<comment type="subcellular location">
    <subcellularLocation>
        <location evidence="1">Cell envelope</location>
    </subcellularLocation>
</comment>
<dbReference type="InterPro" id="IPR025997">
    <property type="entry name" value="SBP_2_dom"/>
</dbReference>
<dbReference type="AlphaFoldDB" id="A0A411YE89"/>
<dbReference type="EMBL" id="CP036402">
    <property type="protein sequence ID" value="QBI19500.1"/>
    <property type="molecule type" value="Genomic_DNA"/>
</dbReference>
<dbReference type="GO" id="GO:0030288">
    <property type="term" value="C:outer membrane-bounded periplasmic space"/>
    <property type="evidence" value="ECO:0007669"/>
    <property type="project" value="TreeGrafter"/>
</dbReference>
<proteinExistence type="inferred from homology"/>
<dbReference type="InterPro" id="IPR050555">
    <property type="entry name" value="Bact_Solute-Bind_Prot2"/>
</dbReference>
<organism evidence="5 6">
    <name type="scientific">Egibacter rhizosphaerae</name>
    <dbReference type="NCBI Taxonomy" id="1670831"/>
    <lineage>
        <taxon>Bacteria</taxon>
        <taxon>Bacillati</taxon>
        <taxon>Actinomycetota</taxon>
        <taxon>Nitriliruptoria</taxon>
        <taxon>Egibacterales</taxon>
        <taxon>Egibacteraceae</taxon>
        <taxon>Egibacter</taxon>
    </lineage>
</organism>
<dbReference type="InterPro" id="IPR028082">
    <property type="entry name" value="Peripla_BP_I"/>
</dbReference>
<dbReference type="PANTHER" id="PTHR30036:SF7">
    <property type="entry name" value="ABC TRANSPORTER PERIPLASMIC-BINDING PROTEIN YPHF"/>
    <property type="match status" value="1"/>
</dbReference>
<evidence type="ECO:0000313" key="6">
    <source>
        <dbReference type="Proteomes" id="UP000291469"/>
    </source>
</evidence>
<dbReference type="Pfam" id="PF13407">
    <property type="entry name" value="Peripla_BP_4"/>
    <property type="match status" value="1"/>
</dbReference>
<protein>
    <submittedName>
        <fullName evidence="5">Sugar ABC transporter substrate-binding protein</fullName>
    </submittedName>
</protein>
<gene>
    <name evidence="5" type="ORF">ER308_08000</name>
</gene>
<evidence type="ECO:0000256" key="3">
    <source>
        <dbReference type="SAM" id="SignalP"/>
    </source>
</evidence>
<feature type="domain" description="Periplasmic binding protein" evidence="4">
    <location>
        <begin position="61"/>
        <end position="313"/>
    </location>
</feature>
<name>A0A411YE89_9ACTN</name>
<dbReference type="Gene3D" id="3.40.50.2300">
    <property type="match status" value="2"/>
</dbReference>
<dbReference type="KEGG" id="erz:ER308_08000"/>
<feature type="signal peptide" evidence="3">
    <location>
        <begin position="1"/>
        <end position="22"/>
    </location>
</feature>
<sequence length="346" mass="36316">MTQRRTRWALVLPLALVALVLAACETEPAEDIDEDVADAEDSDDNGEVAVEGGERDDIEIVMITHGQAADPFWTVAVNGAEVAAEDLGIDFTYQAPDEFDMVEMSSLIDAAVADEPDGIAVSIPDADGLEDAINSAVEADIPVVSLNSGDDVYEEMGVLAHVGQSEELAGYEGGAELADAGATNALCVNHEQGNVALDLRCEGFLESMEEAGAEAGQLAVEGTDAVESQERIEAALIEDDTIDGILALGPLGADPAINALEEQGMTDDVAIGTFDLGPDILDAVDAGDMLFAIDQQQYLQGYLPVHMLTQQAETGTMPVGEVLTGPGFVFQEDAADVMDLTEEGLR</sequence>
<keyword evidence="3" id="KW-0732">Signal</keyword>
<dbReference type="GO" id="GO:0030246">
    <property type="term" value="F:carbohydrate binding"/>
    <property type="evidence" value="ECO:0007669"/>
    <property type="project" value="TreeGrafter"/>
</dbReference>
<feature type="chain" id="PRO_5039016583" evidence="3">
    <location>
        <begin position="23"/>
        <end position="346"/>
    </location>
</feature>
<dbReference type="Proteomes" id="UP000291469">
    <property type="component" value="Chromosome"/>
</dbReference>
<dbReference type="PROSITE" id="PS51257">
    <property type="entry name" value="PROKAR_LIPOPROTEIN"/>
    <property type="match status" value="1"/>
</dbReference>
<dbReference type="OrthoDB" id="257716at2"/>
<dbReference type="SUPFAM" id="SSF53822">
    <property type="entry name" value="Periplasmic binding protein-like I"/>
    <property type="match status" value="1"/>
</dbReference>
<keyword evidence="6" id="KW-1185">Reference proteome</keyword>
<dbReference type="PANTHER" id="PTHR30036">
    <property type="entry name" value="D-XYLOSE-BINDING PERIPLASMIC PROTEIN"/>
    <property type="match status" value="1"/>
</dbReference>
<evidence type="ECO:0000259" key="4">
    <source>
        <dbReference type="Pfam" id="PF13407"/>
    </source>
</evidence>
<evidence type="ECO:0000313" key="5">
    <source>
        <dbReference type="EMBL" id="QBI19500.1"/>
    </source>
</evidence>
<accession>A0A411YE89</accession>
<evidence type="ECO:0000256" key="1">
    <source>
        <dbReference type="ARBA" id="ARBA00004196"/>
    </source>
</evidence>
<dbReference type="CDD" id="cd06312">
    <property type="entry name" value="PBP1_ABC_sugar_binding-like"/>
    <property type="match status" value="1"/>
</dbReference>
<reference evidence="5 6" key="1">
    <citation type="submission" date="2019-01" db="EMBL/GenBank/DDBJ databases">
        <title>Egibacter rhizosphaerae EGI 80759T.</title>
        <authorList>
            <person name="Chen D.-D."/>
            <person name="Tian Y."/>
            <person name="Jiao J.-Y."/>
            <person name="Zhang X.-T."/>
            <person name="Zhang Y.-G."/>
            <person name="Zhang Y."/>
            <person name="Xiao M."/>
            <person name="Shu W.-S."/>
            <person name="Li W.-J."/>
        </authorList>
    </citation>
    <scope>NUCLEOTIDE SEQUENCE [LARGE SCALE GENOMIC DNA]</scope>
    <source>
        <strain evidence="5 6">EGI 80759</strain>
    </source>
</reference>
<dbReference type="RefSeq" id="WP_131154497.1">
    <property type="nucleotide sequence ID" value="NZ_CP036402.1"/>
</dbReference>
<evidence type="ECO:0000256" key="2">
    <source>
        <dbReference type="ARBA" id="ARBA00007639"/>
    </source>
</evidence>